<dbReference type="InterPro" id="IPR001667">
    <property type="entry name" value="DDH_dom"/>
</dbReference>
<dbReference type="GO" id="GO:0003676">
    <property type="term" value="F:nucleic acid binding"/>
    <property type="evidence" value="ECO:0007669"/>
    <property type="project" value="InterPro"/>
</dbReference>
<dbReference type="PANTHER" id="PTHR30255:SF2">
    <property type="entry name" value="SINGLE-STRANDED-DNA-SPECIFIC EXONUCLEASE RECJ"/>
    <property type="match status" value="1"/>
</dbReference>
<keyword evidence="10" id="KW-1185">Reference proteome</keyword>
<dbReference type="InterPro" id="IPR003156">
    <property type="entry name" value="DHHA1_dom"/>
</dbReference>
<comment type="similarity">
    <text evidence="1">Belongs to the RecJ family.</text>
</comment>
<dbReference type="InterPro" id="IPR051673">
    <property type="entry name" value="SSDNA_exonuclease_RecJ"/>
</dbReference>
<dbReference type="PANTHER" id="PTHR30255">
    <property type="entry name" value="SINGLE-STRANDED-DNA-SPECIFIC EXONUCLEASE RECJ"/>
    <property type="match status" value="1"/>
</dbReference>
<dbReference type="STRING" id="688269.Theth_1680"/>
<evidence type="ECO:0000313" key="10">
    <source>
        <dbReference type="Proteomes" id="UP000006804"/>
    </source>
</evidence>
<dbReference type="EMBL" id="CP002351">
    <property type="protein sequence ID" value="AEH51727.1"/>
    <property type="molecule type" value="Genomic_DNA"/>
</dbReference>
<keyword evidence="5 9" id="KW-0269">Exonuclease</keyword>
<feature type="domain" description="DHHA1" evidence="7">
    <location>
        <begin position="345"/>
        <end position="435"/>
    </location>
</feature>
<dbReference type="KEGG" id="tta:Theth_1680"/>
<evidence type="ECO:0000259" key="6">
    <source>
        <dbReference type="Pfam" id="PF01368"/>
    </source>
</evidence>
<keyword evidence="4" id="KW-0378">Hydrolase</keyword>
<evidence type="ECO:0000256" key="5">
    <source>
        <dbReference type="ARBA" id="ARBA00022839"/>
    </source>
</evidence>
<dbReference type="Gene3D" id="3.10.310.30">
    <property type="match status" value="1"/>
</dbReference>
<name>F7YVR1_9THEM</name>
<reference evidence="9 10" key="1">
    <citation type="submission" date="2010-11" db="EMBL/GenBank/DDBJ databases">
        <title>The complete genome of Thermotoga thermarum DSM 5069.</title>
        <authorList>
            <consortium name="US DOE Joint Genome Institute (JGI-PGF)"/>
            <person name="Lucas S."/>
            <person name="Copeland A."/>
            <person name="Lapidus A."/>
            <person name="Bruce D."/>
            <person name="Goodwin L."/>
            <person name="Pitluck S."/>
            <person name="Kyrpides N."/>
            <person name="Mavromatis K."/>
            <person name="Ivanova N."/>
            <person name="Zeytun A."/>
            <person name="Brettin T."/>
            <person name="Detter J.C."/>
            <person name="Tapia R."/>
            <person name="Han C."/>
            <person name="Land M."/>
            <person name="Hauser L."/>
            <person name="Markowitz V."/>
            <person name="Cheng J.-F."/>
            <person name="Hugenholtz P."/>
            <person name="Woyke T."/>
            <person name="Wu D."/>
            <person name="Spring S."/>
            <person name="Schroeder M."/>
            <person name="Brambilla E."/>
            <person name="Klenk H.-P."/>
            <person name="Eisen J.A."/>
        </authorList>
    </citation>
    <scope>NUCLEOTIDE SEQUENCE [LARGE SCALE GENOMIC DNA]</scope>
    <source>
        <strain evidence="9 10">DSM 5069</strain>
    </source>
</reference>
<feature type="domain" description="DDH" evidence="6">
    <location>
        <begin position="78"/>
        <end position="227"/>
    </location>
</feature>
<dbReference type="Pfam" id="PF01368">
    <property type="entry name" value="DHH"/>
    <property type="match status" value="1"/>
</dbReference>
<evidence type="ECO:0000313" key="9">
    <source>
        <dbReference type="EMBL" id="AEH51727.1"/>
    </source>
</evidence>
<proteinExistence type="inferred from homology"/>
<evidence type="ECO:0000259" key="8">
    <source>
        <dbReference type="Pfam" id="PF17768"/>
    </source>
</evidence>
<dbReference type="InterPro" id="IPR004610">
    <property type="entry name" value="RecJ"/>
</dbReference>
<feature type="domain" description="RecJ OB" evidence="8">
    <location>
        <begin position="448"/>
        <end position="542"/>
    </location>
</feature>
<dbReference type="SUPFAM" id="SSF64182">
    <property type="entry name" value="DHH phosphoesterases"/>
    <property type="match status" value="1"/>
</dbReference>
<dbReference type="GO" id="GO:0006310">
    <property type="term" value="P:DNA recombination"/>
    <property type="evidence" value="ECO:0007669"/>
    <property type="project" value="InterPro"/>
</dbReference>
<gene>
    <name evidence="9" type="ORF">Theth_1680</name>
</gene>
<dbReference type="AlphaFoldDB" id="F7YVR1"/>
<evidence type="ECO:0000256" key="1">
    <source>
        <dbReference type="ARBA" id="ARBA00005915"/>
    </source>
</evidence>
<dbReference type="GO" id="GO:0008409">
    <property type="term" value="F:5'-3' exonuclease activity"/>
    <property type="evidence" value="ECO:0007669"/>
    <property type="project" value="InterPro"/>
</dbReference>
<dbReference type="PATRIC" id="fig|688269.3.peg.1727"/>
<dbReference type="Proteomes" id="UP000006804">
    <property type="component" value="Chromosome"/>
</dbReference>
<dbReference type="Pfam" id="PF17768">
    <property type="entry name" value="RecJ_OB"/>
    <property type="match status" value="1"/>
</dbReference>
<evidence type="ECO:0000259" key="7">
    <source>
        <dbReference type="Pfam" id="PF02272"/>
    </source>
</evidence>
<dbReference type="Pfam" id="PF02272">
    <property type="entry name" value="DHHA1"/>
    <property type="match status" value="1"/>
</dbReference>
<dbReference type="RefSeq" id="WP_013932935.1">
    <property type="nucleotide sequence ID" value="NC_015707.1"/>
</dbReference>
<protein>
    <recommendedName>
        <fullName evidence="2">Single-stranded-DNA-specific exonuclease RecJ</fullName>
    </recommendedName>
</protein>
<evidence type="ECO:0000256" key="3">
    <source>
        <dbReference type="ARBA" id="ARBA00022722"/>
    </source>
</evidence>
<evidence type="ECO:0000256" key="4">
    <source>
        <dbReference type="ARBA" id="ARBA00022801"/>
    </source>
</evidence>
<dbReference type="Gene3D" id="3.90.1640.30">
    <property type="match status" value="1"/>
</dbReference>
<organism evidence="9 10">
    <name type="scientific">Pseudothermotoga thermarum DSM 5069</name>
    <dbReference type="NCBI Taxonomy" id="688269"/>
    <lineage>
        <taxon>Bacteria</taxon>
        <taxon>Thermotogati</taxon>
        <taxon>Thermotogota</taxon>
        <taxon>Thermotogae</taxon>
        <taxon>Thermotogales</taxon>
        <taxon>Thermotogaceae</taxon>
        <taxon>Pseudothermotoga</taxon>
    </lineage>
</organism>
<dbReference type="eggNOG" id="COG0608">
    <property type="taxonomic scope" value="Bacteria"/>
</dbReference>
<evidence type="ECO:0000256" key="2">
    <source>
        <dbReference type="ARBA" id="ARBA00019841"/>
    </source>
</evidence>
<sequence length="978" mass="110629">MRWIVKHVPQEQVDLLSQQLGISEFLAKLLINRGLTDHEQVIRFLNPTKQDLHDPNLLLDMDKACELLLHAREQKFPVLVYGDYDVDGITGTAVLEEFLLSNGWLAFHYIPKRLDEGYGVQPEVVKQFVQSGGRLIITVDCGITAVESVNLANSLGCKVIITDHHEVGPVLPAAEAIINPKRPNDPYPFKDLAGTGVAFKLVCALAERLGLPLEYVFEYLDLVALGTVADMVKLIDENRFIVKKGLEMMKKTKRPGLDVLLFRLGIDEPDSRDIGYRVAPKLNAAGRLDYAEDAYRLLAVKDRQTAMDLVNLLFEYNTARQEIESEIYSMAVEQIEELELHKNSIIAVCGENWHVGVLGIVATKLCQRYGKPVLVISVGEDEARGSARSPENINLIEILQPFSSYFKEFGGHPFAVGFTIDLSILDSFIESLKDYQIPIAESSDTIEIDCEVDLSQIDQNLVEQLKILEPFGNGNPEPVFILKNAVIENPKTFGQGESNAKFFVTDGVKKFEALGFGLGHLFEKSHLNGSLKGDLVFTIKKNGEQLSLNVLDLVLDLQESGLTKQNKRPSISHKWLQLEEILANLKGREFFAVDIRTRNFIYKWLAENDKRKIMIVSPNNIIALQTYQSLLRYVDSTLDFLNSLNKVPSQRMGFSTVVYFVEQFEKFLQMYDLVIVNELALFKTFSKNQYVSKFLQLVKDNPTKFAAVSVKFSEDLYDFAVDLGFYLTYQRIIKPTFGLVEVPSLETVLDEACCFLFSSKSKLADFYKKVSHVWKASDLIVYTHNLKPQQKALVLNQIKKRKFKKLLCVTNTDGIPAMLWQDAEIAIGDVPLSLFEIMDSLSFDGSSQIVDLCFDLKDVEIREQELKELFPTKEYIGQILKMFKNEEIDENKFIETLVENNFLKNSAYGKVLISVMKELGAVVKDGKIDLSKVDLSKHSLRMAEGQLDTAYFESVTKWYLLQKAKGICKALMNPKVVI</sequence>
<dbReference type="NCBIfam" id="TIGR00644">
    <property type="entry name" value="recJ"/>
    <property type="match status" value="1"/>
</dbReference>
<dbReference type="OrthoDB" id="9809852at2"/>
<dbReference type="InterPro" id="IPR041122">
    <property type="entry name" value="RecJ_OB"/>
</dbReference>
<accession>F7YVR1</accession>
<dbReference type="InterPro" id="IPR038763">
    <property type="entry name" value="DHH_sf"/>
</dbReference>
<dbReference type="HOGENOM" id="CLU_009736_3_0_0"/>
<keyword evidence="3" id="KW-0540">Nuclease</keyword>
<dbReference type="GO" id="GO:0006281">
    <property type="term" value="P:DNA repair"/>
    <property type="evidence" value="ECO:0007669"/>
    <property type="project" value="InterPro"/>
</dbReference>